<dbReference type="RefSeq" id="XP_027332729.1">
    <property type="nucleotide sequence ID" value="XM_027476928.1"/>
</dbReference>
<evidence type="ECO:0000313" key="3">
    <source>
        <dbReference type="Proteomes" id="UP000694853"/>
    </source>
</evidence>
<reference evidence="3" key="1">
    <citation type="journal article" date="2019" name="Toxins">
        <title>Detection of Abrin-Like and Prepropulchellin-Like Toxin Genes and Transcripts Using Whole Genome Sequencing and Full-Length Transcript Sequencing of Abrus precatorius.</title>
        <authorList>
            <person name="Hovde B.T."/>
            <person name="Daligault H.E."/>
            <person name="Hanschen E.R."/>
            <person name="Kunde Y.A."/>
            <person name="Johnson M.B."/>
            <person name="Starkenburg S.R."/>
            <person name="Johnson S.L."/>
        </authorList>
    </citation>
    <scope>NUCLEOTIDE SEQUENCE [LARGE SCALE GENOMIC DNA]</scope>
</reference>
<dbReference type="OrthoDB" id="1894539at2759"/>
<dbReference type="GeneID" id="113847688"/>
<dbReference type="Proteomes" id="UP000694853">
    <property type="component" value="Unplaced"/>
</dbReference>
<feature type="domain" description="FAR1" evidence="1">
    <location>
        <begin position="17"/>
        <end position="105"/>
    </location>
</feature>
<evidence type="ECO:0000313" key="4">
    <source>
        <dbReference type="RefSeq" id="XP_027332729.1"/>
    </source>
</evidence>
<dbReference type="InterPro" id="IPR018289">
    <property type="entry name" value="MULE_transposase_dom"/>
</dbReference>
<evidence type="ECO:0000259" key="1">
    <source>
        <dbReference type="Pfam" id="PF03101"/>
    </source>
</evidence>
<organism evidence="3 4">
    <name type="scientific">Abrus precatorius</name>
    <name type="common">Indian licorice</name>
    <name type="synonym">Glycine abrus</name>
    <dbReference type="NCBI Taxonomy" id="3816"/>
    <lineage>
        <taxon>Eukaryota</taxon>
        <taxon>Viridiplantae</taxon>
        <taxon>Streptophyta</taxon>
        <taxon>Embryophyta</taxon>
        <taxon>Tracheophyta</taxon>
        <taxon>Spermatophyta</taxon>
        <taxon>Magnoliopsida</taxon>
        <taxon>eudicotyledons</taxon>
        <taxon>Gunneridae</taxon>
        <taxon>Pentapetalae</taxon>
        <taxon>rosids</taxon>
        <taxon>fabids</taxon>
        <taxon>Fabales</taxon>
        <taxon>Fabaceae</taxon>
        <taxon>Papilionoideae</taxon>
        <taxon>50 kb inversion clade</taxon>
        <taxon>NPAAA clade</taxon>
        <taxon>indigoferoid/millettioid clade</taxon>
        <taxon>Abreae</taxon>
        <taxon>Abrus</taxon>
    </lineage>
</organism>
<dbReference type="InterPro" id="IPR004330">
    <property type="entry name" value="FAR1_DNA_bnd_dom"/>
</dbReference>
<keyword evidence="3" id="KW-1185">Reference proteome</keyword>
<protein>
    <submittedName>
        <fullName evidence="4">Protein FAR1-RELATED SEQUENCE 5-like</fullName>
    </submittedName>
</protein>
<accession>A0A8B8JN79</accession>
<dbReference type="PANTHER" id="PTHR47718">
    <property type="entry name" value="OS01G0519700 PROTEIN"/>
    <property type="match status" value="1"/>
</dbReference>
<dbReference type="PANTHER" id="PTHR47718:SF2">
    <property type="entry name" value="PROTEIN FAR1-RELATED SEQUENCE 5-LIKE"/>
    <property type="match status" value="1"/>
</dbReference>
<dbReference type="KEGG" id="aprc:113847688"/>
<name>A0A8B8JN79_ABRPR</name>
<proteinExistence type="predicted"/>
<dbReference type="Pfam" id="PF03101">
    <property type="entry name" value="FAR1"/>
    <property type="match status" value="1"/>
</dbReference>
<reference evidence="4" key="2">
    <citation type="submission" date="2025-08" db="UniProtKB">
        <authorList>
            <consortium name="RefSeq"/>
        </authorList>
    </citation>
    <scope>IDENTIFICATION</scope>
    <source>
        <tissue evidence="4">Young leaves</tissue>
    </source>
</reference>
<sequence>MEPKVGLEFDNVEQAWNFWTEYGRRIGFGVRKQYFNKRKEDGAITSCRYVCCKEGLRKGKKQDCQVAKHRVETRTDCSVRIAISLGKNGKFIIHEFVEDHNHPLQLEETTHMFASHHKISEVQDYEIEMAQESGLQQKSSFQLQSTLAGNRYNARYTRLDAKNYVKERRQRSMVYGEVGCVMEYFQQQLLDNPSFFHAYQMDCDEQITNVCWADAKMILDYAYFGDVVSLDITCCTNRANRPLVLFTGFNHYRTTIIYGAALLYNETTNSFKWLFETFSEAHNHKKPLTMFTDQDQAMAKALVEVMPETHHSLCTWRLMQNGIKHLGNLMKGGSHFLRDFKKCMYDFDTFTDFEKAWTKIVQEYNVHDNNWMNSLYAIKEKWASCYMKEVVTLGMRST</sequence>
<dbReference type="AlphaFoldDB" id="A0A8B8JN79"/>
<gene>
    <name evidence="4" type="primary">LOC113847688</name>
</gene>
<feature type="domain" description="MULE transposase" evidence="2">
    <location>
        <begin position="227"/>
        <end position="321"/>
    </location>
</feature>
<dbReference type="Pfam" id="PF10551">
    <property type="entry name" value="MULE"/>
    <property type="match status" value="1"/>
</dbReference>
<evidence type="ECO:0000259" key="2">
    <source>
        <dbReference type="Pfam" id="PF10551"/>
    </source>
</evidence>